<dbReference type="PANTHER" id="PTHR11956">
    <property type="entry name" value="ARGINYL-TRNA SYNTHETASE"/>
    <property type="match status" value="1"/>
</dbReference>
<dbReference type="NCBIfam" id="TIGR00456">
    <property type="entry name" value="argS"/>
    <property type="match status" value="1"/>
</dbReference>
<dbReference type="Pfam" id="PF05746">
    <property type="entry name" value="DALR_1"/>
    <property type="match status" value="1"/>
</dbReference>
<evidence type="ECO:0000256" key="6">
    <source>
        <dbReference type="ARBA" id="ARBA00022917"/>
    </source>
</evidence>
<dbReference type="SUPFAM" id="SSF47323">
    <property type="entry name" value="Anticodon-binding domain of a subclass of class I aminoacyl-tRNA synthetases"/>
    <property type="match status" value="1"/>
</dbReference>
<evidence type="ECO:0000256" key="4">
    <source>
        <dbReference type="ARBA" id="ARBA00022741"/>
    </source>
</evidence>
<dbReference type="InterPro" id="IPR036695">
    <property type="entry name" value="Arg-tRNA-synth_N_sf"/>
</dbReference>
<dbReference type="SUPFAM" id="SSF52374">
    <property type="entry name" value="Nucleotidylyl transferase"/>
    <property type="match status" value="1"/>
</dbReference>
<dbReference type="EC" id="6.1.1.19" evidence="9"/>
<proteinExistence type="inferred from homology"/>
<evidence type="ECO:0000259" key="11">
    <source>
        <dbReference type="SMART" id="SM00836"/>
    </source>
</evidence>
<dbReference type="GO" id="GO:0006420">
    <property type="term" value="P:arginyl-tRNA aminoacylation"/>
    <property type="evidence" value="ECO:0007669"/>
    <property type="project" value="UniProtKB-UniRule"/>
</dbReference>
<dbReference type="PROSITE" id="PS00178">
    <property type="entry name" value="AA_TRNA_LIGASE_I"/>
    <property type="match status" value="1"/>
</dbReference>
<dbReference type="SMART" id="SM00836">
    <property type="entry name" value="DALR_1"/>
    <property type="match status" value="1"/>
</dbReference>
<evidence type="ECO:0000256" key="7">
    <source>
        <dbReference type="ARBA" id="ARBA00023146"/>
    </source>
</evidence>
<accession>A0A2W4ZZG1</accession>
<protein>
    <recommendedName>
        <fullName evidence="9">Arginine--tRNA ligase</fullName>
        <ecNumber evidence="9">6.1.1.19</ecNumber>
    </recommendedName>
    <alternativeName>
        <fullName evidence="9">Arginyl-tRNA synthetase</fullName>
        <shortName evidence="9">ArgRS</shortName>
    </alternativeName>
</protein>
<dbReference type="Gene3D" id="1.10.730.10">
    <property type="entry name" value="Isoleucyl-tRNA Synthetase, Domain 1"/>
    <property type="match status" value="1"/>
</dbReference>
<evidence type="ECO:0000256" key="8">
    <source>
        <dbReference type="ARBA" id="ARBA00049339"/>
    </source>
</evidence>
<comment type="subunit">
    <text evidence="9">Monomer.</text>
</comment>
<keyword evidence="6 9" id="KW-0648">Protein biosynthesis</keyword>
<dbReference type="PANTHER" id="PTHR11956:SF5">
    <property type="entry name" value="ARGININE--TRNA LIGASE, CYTOPLASMIC"/>
    <property type="match status" value="1"/>
</dbReference>
<gene>
    <name evidence="9" type="primary">argS</name>
    <name evidence="13" type="ORF">DI626_03460</name>
</gene>
<dbReference type="Gene3D" id="3.40.50.620">
    <property type="entry name" value="HUPs"/>
    <property type="match status" value="1"/>
</dbReference>
<keyword evidence="4 9" id="KW-0547">Nucleotide-binding</keyword>
<comment type="subcellular location">
    <subcellularLocation>
        <location evidence="9">Cytoplasm</location>
    </subcellularLocation>
</comment>
<comment type="caution">
    <text evidence="13">The sequence shown here is derived from an EMBL/GenBank/DDBJ whole genome shotgun (WGS) entry which is preliminary data.</text>
</comment>
<evidence type="ECO:0000256" key="3">
    <source>
        <dbReference type="ARBA" id="ARBA00022598"/>
    </source>
</evidence>
<feature type="domain" description="Arginyl tRNA synthetase N-terminal" evidence="12">
    <location>
        <begin position="2"/>
        <end position="87"/>
    </location>
</feature>
<keyword evidence="2 9" id="KW-0963">Cytoplasm</keyword>
<dbReference type="GO" id="GO:0005524">
    <property type="term" value="F:ATP binding"/>
    <property type="evidence" value="ECO:0007669"/>
    <property type="project" value="UniProtKB-UniRule"/>
</dbReference>
<dbReference type="Proteomes" id="UP000249557">
    <property type="component" value="Unassembled WGS sequence"/>
</dbReference>
<sequence length="585" mass="64365">MGSLAQELSVLVGDAFEQAGLDRTLGRVSVSDRSDLAQFQCNGAMGAAKAAKKNPREVAGAVAEILLQNPAFSKVEIAGPGFINLNVTDEFLTNYLVKIASDEKSGMTDIGRGETAVLDYGGPNIAKAMHVGHLRSAIIGEAVWRVMDFCGYRALGDVHLGDWGTHMGMLIGDYVESGDAQKVTDTDLDDAAQVDALMDDMAERYPRAATAAKENADLMERARAITVQLQDKTEPYYSLWEKIRLVSVMGMKRNYAALGVHFDLWKGEADVHDYIAPMVEDLKARGYAVDSDGAVVFPVAQNDDKKEYPPLILYKRDGAVMYGTTDMATIVERVKLYNPAKIIYIVDQRQALHFEQVFRAVRKGGIVRGDVELTHAGFGTMNGPDGKPFKTRAGGVMRLDDLIAMAVEKARARMEEAKVGADFSKEEQADIAHKVAIAAIKFADLQNQRHADYVFDLDRLTSFEGKTGPYLLYQAVRIKSLLRKAGYDINAVPSLALQDGDRALALVLTEMPDAVEASLKNYAPHHLCDYAYRVAQAFSSFYGNCHILSEENETVRASRLSLCAQTYRKLELVLNLLGIEIPERM</sequence>
<dbReference type="Pfam" id="PF03485">
    <property type="entry name" value="Arg_tRNA_synt_N"/>
    <property type="match status" value="1"/>
</dbReference>
<evidence type="ECO:0000313" key="14">
    <source>
        <dbReference type="Proteomes" id="UP000249557"/>
    </source>
</evidence>
<evidence type="ECO:0000313" key="13">
    <source>
        <dbReference type="EMBL" id="PZO87663.1"/>
    </source>
</evidence>
<evidence type="ECO:0000256" key="10">
    <source>
        <dbReference type="RuleBase" id="RU363038"/>
    </source>
</evidence>
<dbReference type="FunFam" id="3.40.50.620:FF:000116">
    <property type="entry name" value="Arginine--tRNA ligase"/>
    <property type="match status" value="1"/>
</dbReference>
<feature type="domain" description="DALR anticodon binding" evidence="11">
    <location>
        <begin position="471"/>
        <end position="585"/>
    </location>
</feature>
<dbReference type="Gene3D" id="3.30.1360.70">
    <property type="entry name" value="Arginyl tRNA synthetase N-terminal domain"/>
    <property type="match status" value="1"/>
</dbReference>
<keyword evidence="3 9" id="KW-0436">Ligase</keyword>
<dbReference type="InterPro" id="IPR014729">
    <property type="entry name" value="Rossmann-like_a/b/a_fold"/>
</dbReference>
<evidence type="ECO:0000259" key="12">
    <source>
        <dbReference type="SMART" id="SM01016"/>
    </source>
</evidence>
<dbReference type="SUPFAM" id="SSF55190">
    <property type="entry name" value="Arginyl-tRNA synthetase (ArgRS), N-terminal 'additional' domain"/>
    <property type="match status" value="1"/>
</dbReference>
<evidence type="ECO:0000256" key="2">
    <source>
        <dbReference type="ARBA" id="ARBA00022490"/>
    </source>
</evidence>
<dbReference type="InterPro" id="IPR001412">
    <property type="entry name" value="aa-tRNA-synth_I_CS"/>
</dbReference>
<keyword evidence="7 9" id="KW-0030">Aminoacyl-tRNA synthetase</keyword>
<dbReference type="InterPro" id="IPR001278">
    <property type="entry name" value="Arg-tRNA-ligase"/>
</dbReference>
<name>A0A2W4ZZG1_9BACT</name>
<dbReference type="InterPro" id="IPR008909">
    <property type="entry name" value="DALR_anticod-bd"/>
</dbReference>
<evidence type="ECO:0000256" key="5">
    <source>
        <dbReference type="ARBA" id="ARBA00022840"/>
    </source>
</evidence>
<evidence type="ECO:0000256" key="1">
    <source>
        <dbReference type="ARBA" id="ARBA00005594"/>
    </source>
</evidence>
<keyword evidence="5 9" id="KW-0067">ATP-binding</keyword>
<evidence type="ECO:0000256" key="9">
    <source>
        <dbReference type="HAMAP-Rule" id="MF_00123"/>
    </source>
</evidence>
<dbReference type="PRINTS" id="PR01038">
    <property type="entry name" value="TRNASYNTHARG"/>
</dbReference>
<dbReference type="EMBL" id="QFNK01000047">
    <property type="protein sequence ID" value="PZO87663.1"/>
    <property type="molecule type" value="Genomic_DNA"/>
</dbReference>
<dbReference type="HAMAP" id="MF_00123">
    <property type="entry name" value="Arg_tRNA_synth"/>
    <property type="match status" value="1"/>
</dbReference>
<dbReference type="InterPro" id="IPR009080">
    <property type="entry name" value="tRNAsynth_Ia_anticodon-bd"/>
</dbReference>
<comment type="catalytic activity">
    <reaction evidence="8 9">
        <text>tRNA(Arg) + L-arginine + ATP = L-arginyl-tRNA(Arg) + AMP + diphosphate</text>
        <dbReference type="Rhea" id="RHEA:20301"/>
        <dbReference type="Rhea" id="RHEA-COMP:9658"/>
        <dbReference type="Rhea" id="RHEA-COMP:9673"/>
        <dbReference type="ChEBI" id="CHEBI:30616"/>
        <dbReference type="ChEBI" id="CHEBI:32682"/>
        <dbReference type="ChEBI" id="CHEBI:33019"/>
        <dbReference type="ChEBI" id="CHEBI:78442"/>
        <dbReference type="ChEBI" id="CHEBI:78513"/>
        <dbReference type="ChEBI" id="CHEBI:456215"/>
        <dbReference type="EC" id="6.1.1.19"/>
    </reaction>
</comment>
<reference evidence="13 14" key="1">
    <citation type="submission" date="2017-08" db="EMBL/GenBank/DDBJ databases">
        <title>Infants hospitalized years apart are colonized by the same room-sourced microbial strains.</title>
        <authorList>
            <person name="Brooks B."/>
            <person name="Olm M.R."/>
            <person name="Firek B.A."/>
            <person name="Baker R."/>
            <person name="Thomas B.C."/>
            <person name="Morowitz M.J."/>
            <person name="Banfield J.F."/>
        </authorList>
    </citation>
    <scope>NUCLEOTIDE SEQUENCE [LARGE SCALE GENOMIC DNA]</scope>
    <source>
        <strain evidence="13">S2_018_000_R2_104</strain>
    </source>
</reference>
<dbReference type="GO" id="GO:0005737">
    <property type="term" value="C:cytoplasm"/>
    <property type="evidence" value="ECO:0007669"/>
    <property type="project" value="UniProtKB-SubCell"/>
</dbReference>
<comment type="similarity">
    <text evidence="1 9 10">Belongs to the class-I aminoacyl-tRNA synthetase family.</text>
</comment>
<dbReference type="SMART" id="SM01016">
    <property type="entry name" value="Arg_tRNA_synt_N"/>
    <property type="match status" value="1"/>
</dbReference>
<dbReference type="GO" id="GO:0004814">
    <property type="term" value="F:arginine-tRNA ligase activity"/>
    <property type="evidence" value="ECO:0007669"/>
    <property type="project" value="UniProtKB-UniRule"/>
</dbReference>
<feature type="short sequence motif" description="'HIGH' region" evidence="9">
    <location>
        <begin position="123"/>
        <end position="133"/>
    </location>
</feature>
<dbReference type="AlphaFoldDB" id="A0A2W4ZZG1"/>
<dbReference type="InterPro" id="IPR035684">
    <property type="entry name" value="ArgRS_core"/>
</dbReference>
<dbReference type="Pfam" id="PF00750">
    <property type="entry name" value="tRNA-synt_1d"/>
    <property type="match status" value="1"/>
</dbReference>
<organism evidence="13 14">
    <name type="scientific">Micavibrio aeruginosavorus</name>
    <dbReference type="NCBI Taxonomy" id="349221"/>
    <lineage>
        <taxon>Bacteria</taxon>
        <taxon>Pseudomonadati</taxon>
        <taxon>Bdellovibrionota</taxon>
        <taxon>Bdellovibrionia</taxon>
        <taxon>Bdellovibrionales</taxon>
        <taxon>Pseudobdellovibrionaceae</taxon>
        <taxon>Micavibrio</taxon>
    </lineage>
</organism>
<dbReference type="InterPro" id="IPR005148">
    <property type="entry name" value="Arg-tRNA-synth_N"/>
</dbReference>